<organism evidence="10 11">
    <name type="scientific">Gloeobacter kilaueensis (strain ATCC BAA-2537 / CCAP 1431/1 / ULC 316 / JS1)</name>
    <dbReference type="NCBI Taxonomy" id="1183438"/>
    <lineage>
        <taxon>Bacteria</taxon>
        <taxon>Bacillati</taxon>
        <taxon>Cyanobacteriota</taxon>
        <taxon>Cyanophyceae</taxon>
        <taxon>Gloeobacterales</taxon>
        <taxon>Gloeobacteraceae</taxon>
        <taxon>Gloeobacter</taxon>
    </lineage>
</organism>
<feature type="active site" description="Proton donor/acceptor" evidence="7">
    <location>
        <position position="398"/>
    </location>
</feature>
<evidence type="ECO:0000256" key="2">
    <source>
        <dbReference type="ARBA" id="ARBA00022679"/>
    </source>
</evidence>
<sequence>MGAQKAVFVWNAATSWLAGTVVAALLGLFAWWQLIPLDVSMIPAAGSTGVDPRHAVTLQTVGLGSRIAQIAVRDSSGRLVAGAEQSAHFRIAPPLAFGTRYTVNVQVVRDWTGQTAGRVLSFETAAMPQLQGTTTRLLGADGSVALQFDRPVGGLQLESDQLDLTVQGEASQRRFRVVAKNYRQGQSYPVQLNWTTSAGIPLPPLTLQLVAPPPLTAKLDAQGLSDVGLALPLLFTFSEPLLDREAASAHIAVQVKDGEAVAGRWQWLGKRRLQFTPRPAWPAASTIAVHIDPAGLVALGGGHLERALDYHFSTGSDRRIVVYLDTQKVEAIEAGEVVRTFSVSTGKAGTPTVSGTYYIYARYPIKTMRSSARPGQPGYYVVENVPYAQYFHEGYAFHGAWWHNAFGTPVSHGCVNMSTRNHNRRWPNAREDAGWLWRWAALGVPVTVYRHTPARAAT</sequence>
<dbReference type="GO" id="GO:0071555">
    <property type="term" value="P:cell wall organization"/>
    <property type="evidence" value="ECO:0007669"/>
    <property type="project" value="UniProtKB-UniRule"/>
</dbReference>
<evidence type="ECO:0000256" key="4">
    <source>
        <dbReference type="ARBA" id="ARBA00022984"/>
    </source>
</evidence>
<name>U5QI29_GLOK1</name>
<comment type="pathway">
    <text evidence="1 7">Cell wall biogenesis; peptidoglycan biosynthesis.</text>
</comment>
<evidence type="ECO:0000256" key="7">
    <source>
        <dbReference type="PROSITE-ProRule" id="PRU01373"/>
    </source>
</evidence>
<dbReference type="RefSeq" id="WP_023173757.1">
    <property type="nucleotide sequence ID" value="NC_022600.1"/>
</dbReference>
<dbReference type="EMBL" id="CP003587">
    <property type="protein sequence ID" value="AGY58586.1"/>
    <property type="molecule type" value="Genomic_DNA"/>
</dbReference>
<gene>
    <name evidence="10" type="ORF">GKIL_2340</name>
</gene>
<dbReference type="Pfam" id="PF17964">
    <property type="entry name" value="Big_10"/>
    <property type="match status" value="1"/>
</dbReference>
<dbReference type="PANTHER" id="PTHR30582">
    <property type="entry name" value="L,D-TRANSPEPTIDASE"/>
    <property type="match status" value="1"/>
</dbReference>
<dbReference type="UniPathway" id="UPA00219"/>
<feature type="domain" description="L,D-TPase catalytic" evidence="9">
    <location>
        <begin position="318"/>
        <end position="449"/>
    </location>
</feature>
<evidence type="ECO:0000259" key="9">
    <source>
        <dbReference type="PROSITE" id="PS52029"/>
    </source>
</evidence>
<proteinExistence type="predicted"/>
<dbReference type="GO" id="GO:0016746">
    <property type="term" value="F:acyltransferase activity"/>
    <property type="evidence" value="ECO:0007669"/>
    <property type="project" value="UniProtKB-KW"/>
</dbReference>
<keyword evidence="11" id="KW-1185">Reference proteome</keyword>
<dbReference type="KEGG" id="glj:GKIL_2340"/>
<evidence type="ECO:0000256" key="3">
    <source>
        <dbReference type="ARBA" id="ARBA00022960"/>
    </source>
</evidence>
<evidence type="ECO:0000313" key="10">
    <source>
        <dbReference type="EMBL" id="AGY58586.1"/>
    </source>
</evidence>
<keyword evidence="6 7" id="KW-0961">Cell wall biogenesis/degradation</keyword>
<dbReference type="GO" id="GO:0005576">
    <property type="term" value="C:extracellular region"/>
    <property type="evidence" value="ECO:0007669"/>
    <property type="project" value="TreeGrafter"/>
</dbReference>
<keyword evidence="8" id="KW-0472">Membrane</keyword>
<dbReference type="Gene3D" id="2.60.40.3710">
    <property type="match status" value="1"/>
</dbReference>
<dbReference type="GO" id="GO:0018104">
    <property type="term" value="P:peptidoglycan-protein cross-linking"/>
    <property type="evidence" value="ECO:0007669"/>
    <property type="project" value="TreeGrafter"/>
</dbReference>
<evidence type="ECO:0000256" key="5">
    <source>
        <dbReference type="ARBA" id="ARBA00023315"/>
    </source>
</evidence>
<protein>
    <submittedName>
        <fullName evidence="10">ErfK/YbiS/YcfS/YnhG family protein</fullName>
    </submittedName>
</protein>
<dbReference type="AlphaFoldDB" id="U5QI29"/>
<reference evidence="10 11" key="1">
    <citation type="journal article" date="2013" name="PLoS ONE">
        <title>Cultivation and Complete Genome Sequencing of Gloeobacter kilaueensis sp. nov., from a Lava Cave in Kilauea Caldera, Hawai'i.</title>
        <authorList>
            <person name="Saw J.H."/>
            <person name="Schatz M."/>
            <person name="Brown M.V."/>
            <person name="Kunkel D.D."/>
            <person name="Foster J.S."/>
            <person name="Shick H."/>
            <person name="Christensen S."/>
            <person name="Hou S."/>
            <person name="Wan X."/>
            <person name="Donachie S.P."/>
        </authorList>
    </citation>
    <scope>NUCLEOTIDE SEQUENCE [LARGE SCALE GENOMIC DNA]</scope>
    <source>
        <strain evidence="11">JS</strain>
    </source>
</reference>
<evidence type="ECO:0000313" key="11">
    <source>
        <dbReference type="Proteomes" id="UP000017396"/>
    </source>
</evidence>
<keyword evidence="3 7" id="KW-0133">Cell shape</keyword>
<keyword evidence="8" id="KW-1133">Transmembrane helix</keyword>
<keyword evidence="4 7" id="KW-0573">Peptidoglycan synthesis</keyword>
<dbReference type="PANTHER" id="PTHR30582:SF2">
    <property type="entry name" value="L,D-TRANSPEPTIDASE YCIB-RELATED"/>
    <property type="match status" value="1"/>
</dbReference>
<dbReference type="Proteomes" id="UP000017396">
    <property type="component" value="Chromosome"/>
</dbReference>
<dbReference type="InterPro" id="IPR038063">
    <property type="entry name" value="Transpep_catalytic_dom"/>
</dbReference>
<keyword evidence="8" id="KW-0812">Transmembrane</keyword>
<keyword evidence="2" id="KW-0808">Transferase</keyword>
<evidence type="ECO:0000256" key="8">
    <source>
        <dbReference type="SAM" id="Phobius"/>
    </source>
</evidence>
<dbReference type="GO" id="GO:0071972">
    <property type="term" value="F:peptidoglycan L,D-transpeptidase activity"/>
    <property type="evidence" value="ECO:0007669"/>
    <property type="project" value="TreeGrafter"/>
</dbReference>
<dbReference type="Pfam" id="PF03734">
    <property type="entry name" value="YkuD"/>
    <property type="match status" value="1"/>
</dbReference>
<feature type="transmembrane region" description="Helical" evidence="8">
    <location>
        <begin position="7"/>
        <end position="32"/>
    </location>
</feature>
<dbReference type="SUPFAM" id="SSF141523">
    <property type="entry name" value="L,D-transpeptidase catalytic domain-like"/>
    <property type="match status" value="1"/>
</dbReference>
<evidence type="ECO:0000256" key="6">
    <source>
        <dbReference type="ARBA" id="ARBA00023316"/>
    </source>
</evidence>
<accession>U5QI29</accession>
<feature type="active site" description="Nucleophile" evidence="7">
    <location>
        <position position="414"/>
    </location>
</feature>
<dbReference type="InterPro" id="IPR005490">
    <property type="entry name" value="LD_TPept_cat_dom"/>
</dbReference>
<dbReference type="InterPro" id="IPR041280">
    <property type="entry name" value="Big_10"/>
</dbReference>
<keyword evidence="5" id="KW-0012">Acyltransferase</keyword>
<dbReference type="Gene3D" id="2.60.40.3780">
    <property type="match status" value="1"/>
</dbReference>
<dbReference type="eggNOG" id="COG1376">
    <property type="taxonomic scope" value="Bacteria"/>
</dbReference>
<dbReference type="Gene3D" id="2.40.440.10">
    <property type="entry name" value="L,D-transpeptidase catalytic domain-like"/>
    <property type="match status" value="1"/>
</dbReference>
<dbReference type="PATRIC" id="fig|1183438.3.peg.2300"/>
<dbReference type="GO" id="GO:0008360">
    <property type="term" value="P:regulation of cell shape"/>
    <property type="evidence" value="ECO:0007669"/>
    <property type="project" value="UniProtKB-UniRule"/>
</dbReference>
<dbReference type="InterPro" id="IPR050979">
    <property type="entry name" value="LD-transpeptidase"/>
</dbReference>
<dbReference type="HOGENOM" id="CLU_567183_0_0_3"/>
<dbReference type="STRING" id="1183438.GKIL_2340"/>
<dbReference type="PROSITE" id="PS52029">
    <property type="entry name" value="LD_TPASE"/>
    <property type="match status" value="1"/>
</dbReference>
<evidence type="ECO:0000256" key="1">
    <source>
        <dbReference type="ARBA" id="ARBA00004752"/>
    </source>
</evidence>
<dbReference type="CDD" id="cd16913">
    <property type="entry name" value="YkuD_like"/>
    <property type="match status" value="1"/>
</dbReference>